<feature type="transmembrane region" description="Helical" evidence="9">
    <location>
        <begin position="111"/>
        <end position="132"/>
    </location>
</feature>
<evidence type="ECO:0000256" key="6">
    <source>
        <dbReference type="ARBA" id="ARBA00022989"/>
    </source>
</evidence>
<dbReference type="InterPro" id="IPR005829">
    <property type="entry name" value="Sugar_transporter_CS"/>
</dbReference>
<evidence type="ECO:0000313" key="12">
    <source>
        <dbReference type="Proteomes" id="UP001152799"/>
    </source>
</evidence>
<evidence type="ECO:0000256" key="9">
    <source>
        <dbReference type="SAM" id="Phobius"/>
    </source>
</evidence>
<dbReference type="InterPro" id="IPR005828">
    <property type="entry name" value="MFS_sugar_transport-like"/>
</dbReference>
<organism evidence="11 12">
    <name type="scientific">Ceutorhynchus assimilis</name>
    <name type="common">cabbage seed weevil</name>
    <dbReference type="NCBI Taxonomy" id="467358"/>
    <lineage>
        <taxon>Eukaryota</taxon>
        <taxon>Metazoa</taxon>
        <taxon>Ecdysozoa</taxon>
        <taxon>Arthropoda</taxon>
        <taxon>Hexapoda</taxon>
        <taxon>Insecta</taxon>
        <taxon>Pterygota</taxon>
        <taxon>Neoptera</taxon>
        <taxon>Endopterygota</taxon>
        <taxon>Coleoptera</taxon>
        <taxon>Polyphaga</taxon>
        <taxon>Cucujiformia</taxon>
        <taxon>Curculionidae</taxon>
        <taxon>Ceutorhynchinae</taxon>
        <taxon>Ceutorhynchus</taxon>
    </lineage>
</organism>
<feature type="transmembrane region" description="Helical" evidence="9">
    <location>
        <begin position="88"/>
        <end position="105"/>
    </location>
</feature>
<proteinExistence type="predicted"/>
<keyword evidence="4" id="KW-0762">Sugar transport</keyword>
<keyword evidence="12" id="KW-1185">Reference proteome</keyword>
<evidence type="ECO:0000256" key="8">
    <source>
        <dbReference type="ARBA" id="ARBA00023180"/>
    </source>
</evidence>
<dbReference type="PRINTS" id="PR00171">
    <property type="entry name" value="SUGRTRNSPORT"/>
</dbReference>
<evidence type="ECO:0000256" key="7">
    <source>
        <dbReference type="ARBA" id="ARBA00023136"/>
    </source>
</evidence>
<evidence type="ECO:0000259" key="10">
    <source>
        <dbReference type="PROSITE" id="PS50850"/>
    </source>
</evidence>
<comment type="subcellular location">
    <subcellularLocation>
        <location evidence="1">Cell membrane</location>
        <topology evidence="1">Multi-pass membrane protein</topology>
    </subcellularLocation>
</comment>
<dbReference type="InterPro" id="IPR050549">
    <property type="entry name" value="MFS_Trehalose_Transporter"/>
</dbReference>
<evidence type="ECO:0000256" key="1">
    <source>
        <dbReference type="ARBA" id="ARBA00004651"/>
    </source>
</evidence>
<dbReference type="PANTHER" id="PTHR48021">
    <property type="match status" value="1"/>
</dbReference>
<gene>
    <name evidence="11" type="ORF">CEUTPL_LOCUS797</name>
</gene>
<feature type="transmembrane region" description="Helical" evidence="9">
    <location>
        <begin position="288"/>
        <end position="310"/>
    </location>
</feature>
<dbReference type="PANTHER" id="PTHR48021:SF46">
    <property type="entry name" value="MAJOR FACILITATOR SUPERFAMILY (MFS) PROFILE DOMAIN-CONTAINING PROTEIN"/>
    <property type="match status" value="1"/>
</dbReference>
<feature type="domain" description="Major facilitator superfamily (MFS) profile" evidence="10">
    <location>
        <begin position="15"/>
        <end position="445"/>
    </location>
</feature>
<keyword evidence="3" id="KW-1003">Cell membrane</keyword>
<evidence type="ECO:0000256" key="5">
    <source>
        <dbReference type="ARBA" id="ARBA00022692"/>
    </source>
</evidence>
<feature type="transmembrane region" description="Helical" evidence="9">
    <location>
        <begin position="144"/>
        <end position="163"/>
    </location>
</feature>
<evidence type="ECO:0000256" key="3">
    <source>
        <dbReference type="ARBA" id="ARBA00022475"/>
    </source>
</evidence>
<feature type="transmembrane region" description="Helical" evidence="9">
    <location>
        <begin position="355"/>
        <end position="379"/>
    </location>
</feature>
<feature type="transmembrane region" description="Helical" evidence="9">
    <location>
        <begin position="58"/>
        <end position="79"/>
    </location>
</feature>
<dbReference type="Pfam" id="PF00083">
    <property type="entry name" value="Sugar_tr"/>
    <property type="match status" value="1"/>
</dbReference>
<keyword evidence="2" id="KW-0813">Transport</keyword>
<dbReference type="SUPFAM" id="SSF103473">
    <property type="entry name" value="MFS general substrate transporter"/>
    <property type="match status" value="1"/>
</dbReference>
<keyword evidence="7 9" id="KW-0472">Membrane</keyword>
<accession>A0A9N9QDJ3</accession>
<dbReference type="InterPro" id="IPR020846">
    <property type="entry name" value="MFS_dom"/>
</dbReference>
<evidence type="ECO:0000256" key="2">
    <source>
        <dbReference type="ARBA" id="ARBA00022448"/>
    </source>
</evidence>
<feature type="transmembrane region" description="Helical" evidence="9">
    <location>
        <begin position="169"/>
        <end position="189"/>
    </location>
</feature>
<dbReference type="FunFam" id="1.20.1250.20:FF:000218">
    <property type="entry name" value="facilitated trehalose transporter Tret1"/>
    <property type="match status" value="1"/>
</dbReference>
<dbReference type="PROSITE" id="PS00216">
    <property type="entry name" value="SUGAR_TRANSPORT_1"/>
    <property type="match status" value="2"/>
</dbReference>
<dbReference type="PROSITE" id="PS50850">
    <property type="entry name" value="MFS"/>
    <property type="match status" value="1"/>
</dbReference>
<evidence type="ECO:0000313" key="11">
    <source>
        <dbReference type="EMBL" id="CAG9760061.1"/>
    </source>
</evidence>
<dbReference type="GO" id="GO:0005886">
    <property type="term" value="C:plasma membrane"/>
    <property type="evidence" value="ECO:0007669"/>
    <property type="project" value="UniProtKB-SubCell"/>
</dbReference>
<evidence type="ECO:0000256" key="4">
    <source>
        <dbReference type="ARBA" id="ARBA00022597"/>
    </source>
</evidence>
<feature type="transmembrane region" description="Helical" evidence="9">
    <location>
        <begin position="322"/>
        <end position="343"/>
    </location>
</feature>
<name>A0A9N9QDJ3_9CUCU</name>
<keyword evidence="8" id="KW-0325">Glycoprotein</keyword>
<dbReference type="GO" id="GO:0022857">
    <property type="term" value="F:transmembrane transporter activity"/>
    <property type="evidence" value="ECO:0007669"/>
    <property type="project" value="InterPro"/>
</dbReference>
<dbReference type="OrthoDB" id="4142200at2759"/>
<dbReference type="InterPro" id="IPR036259">
    <property type="entry name" value="MFS_trans_sf"/>
</dbReference>
<dbReference type="Gene3D" id="1.20.1250.20">
    <property type="entry name" value="MFS general substrate transporter like domains"/>
    <property type="match status" value="1"/>
</dbReference>
<feature type="transmembrane region" description="Helical" evidence="9">
    <location>
        <begin position="417"/>
        <end position="439"/>
    </location>
</feature>
<reference evidence="11" key="1">
    <citation type="submission" date="2022-01" db="EMBL/GenBank/DDBJ databases">
        <authorList>
            <person name="King R."/>
        </authorList>
    </citation>
    <scope>NUCLEOTIDE SEQUENCE</scope>
</reference>
<feature type="transmembrane region" description="Helical" evidence="9">
    <location>
        <begin position="255"/>
        <end position="276"/>
    </location>
</feature>
<dbReference type="InterPro" id="IPR003663">
    <property type="entry name" value="Sugar/inositol_transpt"/>
</dbReference>
<feature type="transmembrane region" description="Helical" evidence="9">
    <location>
        <begin position="391"/>
        <end position="411"/>
    </location>
</feature>
<dbReference type="AlphaFoldDB" id="A0A9N9QDJ3"/>
<keyword evidence="5 9" id="KW-0812">Transmembrane</keyword>
<dbReference type="Proteomes" id="UP001152799">
    <property type="component" value="Chromosome 1"/>
</dbReference>
<sequence length="471" mass="51656">MTVKNINIFRNTGTQILAAVTGTLVAASDGMSFGWTSPMGPYLVGEESHIFTTETQAELLETISLLGSFCGLPFTIYFVDKIGRKKSLLLAAVVVLLNWIAIGLADRIEYIFVARFFAGMAGDMSFVAAPMYIAEIADSKIRGFLSSIIYIMMLIGLVLVYTLGPFAPFYAIPIAGVILASIQLLVFTFQPESPYYLLYKNKPEKAKKSLERLRPGLSDIDLDKELKDISAGIERQKTEKGRPQDLLLVSSNRKAITIMTVLNAGQHMACISVMYMNLHPILNAAGSIYLDNNITAIIFAIIMLIASIFASCTIDKYGRKNILIVSSFLSGVCLLALSVYFHLQFLGYDVSTVSWIPIASVLVYAGAFKYGLGLVPIVITAEIFPAKMKAIGMTVADVMFVVGGIASIQLYQFLHKIGMYVPFYLFTACAFMVALYSAFCIPETKGKSLEEIQIMLKGDKLSKNEDKNGVC</sequence>
<protein>
    <recommendedName>
        <fullName evidence="10">Major facilitator superfamily (MFS) profile domain-containing protein</fullName>
    </recommendedName>
</protein>
<keyword evidence="6 9" id="KW-1133">Transmembrane helix</keyword>
<dbReference type="EMBL" id="OU892277">
    <property type="protein sequence ID" value="CAG9760061.1"/>
    <property type="molecule type" value="Genomic_DNA"/>
</dbReference>